<dbReference type="EMBL" id="AAOF01000003">
    <property type="protein sequence ID" value="EAR22509.1"/>
    <property type="molecule type" value="Genomic_DNA"/>
</dbReference>
<dbReference type="GO" id="GO:0017168">
    <property type="term" value="F:5-oxoprolinase (ATP-hydrolyzing) activity"/>
    <property type="evidence" value="ECO:0007669"/>
    <property type="project" value="TreeGrafter"/>
</dbReference>
<dbReference type="InterPro" id="IPR045079">
    <property type="entry name" value="Oxoprolinase-like"/>
</dbReference>
<evidence type="ECO:0000313" key="9">
    <source>
        <dbReference type="Proteomes" id="UP000003374"/>
    </source>
</evidence>
<name>A4BPK8_9GAMM</name>
<keyword evidence="2" id="KW-0175">Coiled coil</keyword>
<evidence type="ECO:0000259" key="7">
    <source>
        <dbReference type="Pfam" id="PF19278"/>
    </source>
</evidence>
<dbReference type="STRING" id="314278.NB231_12254"/>
<accession>A4BPK8</accession>
<keyword evidence="9" id="KW-1185">Reference proteome</keyword>
<dbReference type="GO" id="GO:0005829">
    <property type="term" value="C:cytosol"/>
    <property type="evidence" value="ECO:0007669"/>
    <property type="project" value="TreeGrafter"/>
</dbReference>
<dbReference type="InterPro" id="IPR008040">
    <property type="entry name" value="Hydant_A_N"/>
</dbReference>
<feature type="domain" description="Hydantoinase B/oxoprolinase" evidence="5">
    <location>
        <begin position="698"/>
        <end position="1205"/>
    </location>
</feature>
<dbReference type="OrthoDB" id="9768323at2"/>
<evidence type="ECO:0000259" key="6">
    <source>
        <dbReference type="Pfam" id="PF05378"/>
    </source>
</evidence>
<dbReference type="Pfam" id="PF05378">
    <property type="entry name" value="Hydant_A_N"/>
    <property type="match status" value="1"/>
</dbReference>
<sequence length="1215" mass="131636">MNGTNEQPGRWRFWIDRGGTFTDVIAQRPDGTLVTHKLLSDNPEHYQDAALQGIRVVLGLPPQAGLPAQHLQHVKMGTTVATNALLERKGERALLVTTRGFRDALQIGYQTRPDIFARRIELPQPLYERVIEVDERLSASGEVLQTLNPQAVRQDLRAAFETGLRACAICLVHGYRYPDHEQHVAEIAREVGFTQVSISHRVSPLMQLVGRGDTTVVDAYLSPLLRRYAERMAAALGEAQLLFMKSDGGLTGARHFAGKDAIFSGPAGGVVGCARTGQMAGCERIIGFDMGGTSTDVCHYAGELERSHEALIAGVRLRVPMLLIHTVAAGGGSILHFDGSRYRVGPDSAGANPGPACYRRNGPLTVTDCNVMLGKLQPAFFPHLFGPEADEPLDGAVVHTRFTALAEEITQATGDTRTPAEVADGFLKIAVENMANAIKQITVQRGRDVTRYTLNCFGGAGGQHACLVADALGIERVLIHPLAGVLSAYGMGLADLSSLREKPVDTALSAELIARLEPALQELAENARRELEAQDCQRMHMREVRKLRVKYEGSDTTLEVPFADAACVAASAAAEHRREFGFLLPNKALIVAAASVEIVAASESVRDEPERAERSVSKPQALAEVDLWQAGRYRQSPLFDREQLRPGDVLTGAAIIRDPVSTIVVEPGWQARVTRKNHLILERIIPLPNHTGIATAVDPVMLEVFNNLFMSVAEQMGVMLRKTASSANIKERLDFSCALFDPAANLIANAPHLPVHLGSMGESVRAIVERRAGTVHRGDVFMLNDPYHGGTHLPDITVVTPVFATTGEQILFYIASRAHHADVGGISPGSMPPHSTRIEQEGVLIDNFHLVAAGELREQAVRALFTTGSYPTRNLEQNLSDLRAQIAANEKGVQELRRMVEQFGLDVVHAYMRHVQDNAEEQVRRVLDTLTDGEYEQVLDNGAKVRVKITVQRDARTATIDFTGTSPEQGGNFNAPKAVTRAAVLYVLRTLIDDVIPLNDGCLKPIELIVPEASMLNPRYPAAVVAGNVETSQVVTNTLYLALGQQAASQGTMNNFTFGNERYQYYETLCGGTGAGPGFAGASAVHSHMTNSRLTDPEVLEWRFPVRLEAFAIRRGSGGQGRWPGGDGVVRRIRFLEPMTAAVLANHRRRGPPGLAGGEPGACGRQWLEHADGRLEPLAGADSRTVGPGDVVVIETPGGGGYGPPPPREPTDSKP</sequence>
<evidence type="ECO:0000256" key="1">
    <source>
        <dbReference type="ARBA" id="ARBA00010403"/>
    </source>
</evidence>
<dbReference type="Pfam" id="PF02538">
    <property type="entry name" value="Hydantoinase_B"/>
    <property type="match status" value="1"/>
</dbReference>
<dbReference type="Pfam" id="PF19278">
    <property type="entry name" value="Hydant_A_C"/>
    <property type="match status" value="1"/>
</dbReference>
<dbReference type="GO" id="GO:0006749">
    <property type="term" value="P:glutathione metabolic process"/>
    <property type="evidence" value="ECO:0007669"/>
    <property type="project" value="TreeGrafter"/>
</dbReference>
<dbReference type="HOGENOM" id="CLU_002157_0_1_6"/>
<evidence type="ECO:0000259" key="4">
    <source>
        <dbReference type="Pfam" id="PF01968"/>
    </source>
</evidence>
<dbReference type="PANTHER" id="PTHR11365">
    <property type="entry name" value="5-OXOPROLINASE RELATED"/>
    <property type="match status" value="1"/>
</dbReference>
<feature type="region of interest" description="Disordered" evidence="3">
    <location>
        <begin position="1178"/>
        <end position="1215"/>
    </location>
</feature>
<dbReference type="Proteomes" id="UP000003374">
    <property type="component" value="Unassembled WGS sequence"/>
</dbReference>
<protein>
    <submittedName>
        <fullName evidence="8">5-oxoprolinase</fullName>
    </submittedName>
</protein>
<evidence type="ECO:0000313" key="8">
    <source>
        <dbReference type="EMBL" id="EAR22509.1"/>
    </source>
</evidence>
<dbReference type="InterPro" id="IPR002821">
    <property type="entry name" value="Hydantoinase_A"/>
</dbReference>
<evidence type="ECO:0000259" key="5">
    <source>
        <dbReference type="Pfam" id="PF02538"/>
    </source>
</evidence>
<proteinExistence type="inferred from homology"/>
<comment type="similarity">
    <text evidence="1">Belongs to the oxoprolinase family.</text>
</comment>
<evidence type="ECO:0000256" key="2">
    <source>
        <dbReference type="SAM" id="Coils"/>
    </source>
</evidence>
<feature type="domain" description="Hydantoinase/oxoprolinase N-terminal" evidence="6">
    <location>
        <begin position="12"/>
        <end position="192"/>
    </location>
</feature>
<dbReference type="eggNOG" id="COG0146">
    <property type="taxonomic scope" value="Bacteria"/>
</dbReference>
<feature type="domain" description="Hydantoinase A/oxoprolinase" evidence="4">
    <location>
        <begin position="211"/>
        <end position="497"/>
    </location>
</feature>
<dbReference type="Pfam" id="PF01968">
    <property type="entry name" value="Hydantoinase_A"/>
    <property type="match status" value="1"/>
</dbReference>
<dbReference type="AlphaFoldDB" id="A4BPK8"/>
<dbReference type="eggNOG" id="COG0145">
    <property type="taxonomic scope" value="Bacteria"/>
</dbReference>
<organism evidence="8 9">
    <name type="scientific">Nitrococcus mobilis Nb-231</name>
    <dbReference type="NCBI Taxonomy" id="314278"/>
    <lineage>
        <taxon>Bacteria</taxon>
        <taxon>Pseudomonadati</taxon>
        <taxon>Pseudomonadota</taxon>
        <taxon>Gammaproteobacteria</taxon>
        <taxon>Chromatiales</taxon>
        <taxon>Ectothiorhodospiraceae</taxon>
        <taxon>Nitrococcus</taxon>
    </lineage>
</organism>
<comment type="caution">
    <text evidence="8">The sequence shown here is derived from an EMBL/GenBank/DDBJ whole genome shotgun (WGS) entry which is preliminary data.</text>
</comment>
<dbReference type="PANTHER" id="PTHR11365:SF23">
    <property type="entry name" value="HYPOTHETICAL 5-OXOPROLINASE (EUROFUNG)-RELATED"/>
    <property type="match status" value="1"/>
</dbReference>
<dbReference type="InterPro" id="IPR049517">
    <property type="entry name" value="ACX-like_C"/>
</dbReference>
<reference evidence="8 9" key="1">
    <citation type="submission" date="2006-02" db="EMBL/GenBank/DDBJ databases">
        <authorList>
            <person name="Waterbury J."/>
            <person name="Ferriera S."/>
            <person name="Johnson J."/>
            <person name="Kravitz S."/>
            <person name="Halpern A."/>
            <person name="Remington K."/>
            <person name="Beeson K."/>
            <person name="Tran B."/>
            <person name="Rogers Y.-H."/>
            <person name="Friedman R."/>
            <person name="Venter J.C."/>
        </authorList>
    </citation>
    <scope>NUCLEOTIDE SEQUENCE [LARGE SCALE GENOMIC DNA]</scope>
    <source>
        <strain evidence="8 9">Nb-231</strain>
    </source>
</reference>
<evidence type="ECO:0000256" key="3">
    <source>
        <dbReference type="SAM" id="MobiDB-lite"/>
    </source>
</evidence>
<dbReference type="InterPro" id="IPR003692">
    <property type="entry name" value="Hydantoinase_B"/>
</dbReference>
<dbReference type="RefSeq" id="WP_005002967.1">
    <property type="nucleotide sequence ID" value="NZ_CH672427.1"/>
</dbReference>
<feature type="coiled-coil region" evidence="2">
    <location>
        <begin position="872"/>
        <end position="899"/>
    </location>
</feature>
<gene>
    <name evidence="8" type="ORF">NB231_12254</name>
</gene>
<feature type="domain" description="Acetophenone carboxylase-like C-terminal" evidence="7">
    <location>
        <begin position="511"/>
        <end position="674"/>
    </location>
</feature>